<evidence type="ECO:0000313" key="3">
    <source>
        <dbReference type="Proteomes" id="UP000054279"/>
    </source>
</evidence>
<name>A0A0C9VW83_SPHS4</name>
<gene>
    <name evidence="2" type="ORF">M422DRAFT_103383</name>
</gene>
<feature type="domain" description="HAT C-terminal dimerisation" evidence="1">
    <location>
        <begin position="1"/>
        <end position="49"/>
    </location>
</feature>
<dbReference type="OrthoDB" id="3262464at2759"/>
<proteinExistence type="predicted"/>
<feature type="non-terminal residue" evidence="2">
    <location>
        <position position="1"/>
    </location>
</feature>
<evidence type="ECO:0000259" key="1">
    <source>
        <dbReference type="Pfam" id="PF05699"/>
    </source>
</evidence>
<dbReference type="Proteomes" id="UP000054279">
    <property type="component" value="Unassembled WGS sequence"/>
</dbReference>
<evidence type="ECO:0000313" key="2">
    <source>
        <dbReference type="EMBL" id="KIJ42980.1"/>
    </source>
</evidence>
<dbReference type="GO" id="GO:0046983">
    <property type="term" value="F:protein dimerization activity"/>
    <property type="evidence" value="ECO:0007669"/>
    <property type="project" value="InterPro"/>
</dbReference>
<sequence>YPQLSLMAMDYLVIQGSATPVECVWSSAADTNSKKRNYLTPDHLVALQHLKPVYRRQRSHKMSPL</sequence>
<feature type="non-terminal residue" evidence="2">
    <location>
        <position position="65"/>
    </location>
</feature>
<keyword evidence="3" id="KW-1185">Reference proteome</keyword>
<organism evidence="2 3">
    <name type="scientific">Sphaerobolus stellatus (strain SS14)</name>
    <dbReference type="NCBI Taxonomy" id="990650"/>
    <lineage>
        <taxon>Eukaryota</taxon>
        <taxon>Fungi</taxon>
        <taxon>Dikarya</taxon>
        <taxon>Basidiomycota</taxon>
        <taxon>Agaricomycotina</taxon>
        <taxon>Agaricomycetes</taxon>
        <taxon>Phallomycetidae</taxon>
        <taxon>Geastrales</taxon>
        <taxon>Sphaerobolaceae</taxon>
        <taxon>Sphaerobolus</taxon>
    </lineage>
</organism>
<dbReference type="AlphaFoldDB" id="A0A0C9VW83"/>
<dbReference type="Pfam" id="PF05699">
    <property type="entry name" value="Dimer_Tnp_hAT"/>
    <property type="match status" value="1"/>
</dbReference>
<dbReference type="InterPro" id="IPR008906">
    <property type="entry name" value="HATC_C_dom"/>
</dbReference>
<reference evidence="2 3" key="1">
    <citation type="submission" date="2014-06" db="EMBL/GenBank/DDBJ databases">
        <title>Evolutionary Origins and Diversification of the Mycorrhizal Mutualists.</title>
        <authorList>
            <consortium name="DOE Joint Genome Institute"/>
            <consortium name="Mycorrhizal Genomics Consortium"/>
            <person name="Kohler A."/>
            <person name="Kuo A."/>
            <person name="Nagy L.G."/>
            <person name="Floudas D."/>
            <person name="Copeland A."/>
            <person name="Barry K.W."/>
            <person name="Cichocki N."/>
            <person name="Veneault-Fourrey C."/>
            <person name="LaButti K."/>
            <person name="Lindquist E.A."/>
            <person name="Lipzen A."/>
            <person name="Lundell T."/>
            <person name="Morin E."/>
            <person name="Murat C."/>
            <person name="Riley R."/>
            <person name="Ohm R."/>
            <person name="Sun H."/>
            <person name="Tunlid A."/>
            <person name="Henrissat B."/>
            <person name="Grigoriev I.V."/>
            <person name="Hibbett D.S."/>
            <person name="Martin F."/>
        </authorList>
    </citation>
    <scope>NUCLEOTIDE SEQUENCE [LARGE SCALE GENOMIC DNA]</scope>
    <source>
        <strain evidence="2 3">SS14</strain>
    </source>
</reference>
<accession>A0A0C9VW83</accession>
<dbReference type="InterPro" id="IPR012337">
    <property type="entry name" value="RNaseH-like_sf"/>
</dbReference>
<protein>
    <recommendedName>
        <fullName evidence="1">HAT C-terminal dimerisation domain-containing protein</fullName>
    </recommendedName>
</protein>
<dbReference type="HOGENOM" id="CLU_009123_15_2_1"/>
<dbReference type="SUPFAM" id="SSF53098">
    <property type="entry name" value="Ribonuclease H-like"/>
    <property type="match status" value="1"/>
</dbReference>
<dbReference type="EMBL" id="KN837126">
    <property type="protein sequence ID" value="KIJ42980.1"/>
    <property type="molecule type" value="Genomic_DNA"/>
</dbReference>